<dbReference type="AlphaFoldDB" id="A0A6L8KE14"/>
<gene>
    <name evidence="2" type="ORF">GTP46_15645</name>
</gene>
<organism evidence="2 3">
    <name type="scientific">Duganella flavida</name>
    <dbReference type="NCBI Taxonomy" id="2692175"/>
    <lineage>
        <taxon>Bacteria</taxon>
        <taxon>Pseudomonadati</taxon>
        <taxon>Pseudomonadota</taxon>
        <taxon>Betaproteobacteria</taxon>
        <taxon>Burkholderiales</taxon>
        <taxon>Oxalobacteraceae</taxon>
        <taxon>Telluria group</taxon>
        <taxon>Duganella</taxon>
    </lineage>
</organism>
<evidence type="ECO:0000256" key="1">
    <source>
        <dbReference type="SAM" id="SignalP"/>
    </source>
</evidence>
<accession>A0A6L8KE14</accession>
<protein>
    <recommendedName>
        <fullName evidence="4">Sel1 repeat family protein</fullName>
    </recommendedName>
</protein>
<reference evidence="2 3" key="1">
    <citation type="submission" date="2019-12" db="EMBL/GenBank/DDBJ databases">
        <title>Novel species isolated from a subtropical stream in China.</title>
        <authorList>
            <person name="Lu H."/>
        </authorList>
    </citation>
    <scope>NUCLEOTIDE SEQUENCE [LARGE SCALE GENOMIC DNA]</scope>
    <source>
        <strain evidence="2 3">FT135W</strain>
    </source>
</reference>
<dbReference type="InterPro" id="IPR006597">
    <property type="entry name" value="Sel1-like"/>
</dbReference>
<dbReference type="Proteomes" id="UP000479335">
    <property type="component" value="Unassembled WGS sequence"/>
</dbReference>
<feature type="signal peptide" evidence="1">
    <location>
        <begin position="1"/>
        <end position="21"/>
    </location>
</feature>
<dbReference type="InterPro" id="IPR052945">
    <property type="entry name" value="Mitotic_Regulator"/>
</dbReference>
<dbReference type="Gene3D" id="1.25.40.10">
    <property type="entry name" value="Tetratricopeptide repeat domain"/>
    <property type="match status" value="1"/>
</dbReference>
<feature type="chain" id="PRO_5027004382" description="Sel1 repeat family protein" evidence="1">
    <location>
        <begin position="22"/>
        <end position="188"/>
    </location>
</feature>
<dbReference type="SMART" id="SM00671">
    <property type="entry name" value="SEL1"/>
    <property type="match status" value="4"/>
</dbReference>
<name>A0A6L8KE14_9BURK</name>
<dbReference type="PANTHER" id="PTHR43628">
    <property type="entry name" value="ACTIVATOR OF C KINASE PROTEIN 1-RELATED"/>
    <property type="match status" value="1"/>
</dbReference>
<evidence type="ECO:0000313" key="3">
    <source>
        <dbReference type="Proteomes" id="UP000479335"/>
    </source>
</evidence>
<evidence type="ECO:0008006" key="4">
    <source>
        <dbReference type="Google" id="ProtNLM"/>
    </source>
</evidence>
<dbReference type="Pfam" id="PF08238">
    <property type="entry name" value="Sel1"/>
    <property type="match status" value="4"/>
</dbReference>
<dbReference type="InterPro" id="IPR011990">
    <property type="entry name" value="TPR-like_helical_dom_sf"/>
</dbReference>
<evidence type="ECO:0000313" key="2">
    <source>
        <dbReference type="EMBL" id="MYM24082.1"/>
    </source>
</evidence>
<keyword evidence="1" id="KW-0732">Signal</keyword>
<dbReference type="EMBL" id="WWCN01000009">
    <property type="protein sequence ID" value="MYM24082.1"/>
    <property type="molecule type" value="Genomic_DNA"/>
</dbReference>
<proteinExistence type="predicted"/>
<comment type="caution">
    <text evidence="2">The sequence shown here is derived from an EMBL/GenBank/DDBJ whole genome shotgun (WGS) entry which is preliminary data.</text>
</comment>
<dbReference type="PANTHER" id="PTHR43628:SF1">
    <property type="entry name" value="CHITIN SYNTHASE REGULATORY FACTOR 2-RELATED"/>
    <property type="match status" value="1"/>
</dbReference>
<sequence length="188" mass="20425">MKKISCLALAVMLSAVLHAHAQDNELAAAKEAIKKRDYATAVKLLQPLIEKEDPKAMAAMGRMRLAGQGVVKDEGAALELFKKGADLGDPESIYLLARQTHLGNGLPRDDQKAVALYKKAADMAYPDARLWYGLSLYRGIGGLTQDKAAAVPWVRSAAEQGHSLAQAWLGDFYRDGEVVEKDLYQAVS</sequence>
<keyword evidence="3" id="KW-1185">Reference proteome</keyword>
<dbReference type="SUPFAM" id="SSF81901">
    <property type="entry name" value="HCP-like"/>
    <property type="match status" value="1"/>
</dbReference>
<dbReference type="RefSeq" id="WP_161007561.1">
    <property type="nucleotide sequence ID" value="NZ_WWCN01000009.1"/>
</dbReference>